<reference evidence="1 2" key="2">
    <citation type="journal article" date="2011" name="ISME J.">
        <title>RNA-seq reveals cooperative metabolic interactions between two termite-gut spirochete species in co-culture.</title>
        <authorList>
            <person name="Rosenthal A.Z."/>
            <person name="Matson E.G."/>
            <person name="Eldar A."/>
            <person name="Leadbetter J.R."/>
        </authorList>
    </citation>
    <scope>NUCLEOTIDE SEQUENCE [LARGE SCALE GENOMIC DNA]</scope>
    <source>
        <strain evidence="2">ATCC BAA-888 / DSM 13862 / ZAS-9</strain>
    </source>
</reference>
<sequence length="141" mass="14665">MKTAIVIIDGMGGGIGVQLVGRVKEICGNAEVIAIGTNAVAAERMVKAGAHRGAAGENAVRVAAKTASFILGPIGIVIADSMMGEITRVMAEAVLSSPGERILLPLQQEHFFIAGLEALSLARMIDKAMDILKERLEKGSV</sequence>
<reference evidence="2" key="1">
    <citation type="submission" date="2009-12" db="EMBL/GenBank/DDBJ databases">
        <title>Complete sequence of Treponema azotonutricium strain ZAS-9.</title>
        <authorList>
            <person name="Tetu S.G."/>
            <person name="Matson E."/>
            <person name="Ren Q."/>
            <person name="Seshadri R."/>
            <person name="Elbourne L."/>
            <person name="Hassan K.A."/>
            <person name="Durkin A."/>
            <person name="Radune D."/>
            <person name="Mohamoud Y."/>
            <person name="Shay R."/>
            <person name="Jin S."/>
            <person name="Zhang X."/>
            <person name="Lucey K."/>
            <person name="Ballor N.R."/>
            <person name="Ottesen E."/>
            <person name="Rosenthal R."/>
            <person name="Allen A."/>
            <person name="Leadbetter J.R."/>
            <person name="Paulsen I.T."/>
        </authorList>
    </citation>
    <scope>NUCLEOTIDE SEQUENCE [LARGE SCALE GENOMIC DNA]</scope>
    <source>
        <strain evidence="2">ATCC BAA-888 / DSM 13862 / ZAS-9</strain>
    </source>
</reference>
<dbReference type="OrthoDB" id="9797117at2"/>
<accession>F5YB56</accession>
<dbReference type="Pfam" id="PF12953">
    <property type="entry name" value="DUF3842"/>
    <property type="match status" value="1"/>
</dbReference>
<evidence type="ECO:0000313" key="1">
    <source>
        <dbReference type="EMBL" id="AEF82907.1"/>
    </source>
</evidence>
<keyword evidence="2" id="KW-1185">Reference proteome</keyword>
<dbReference type="HOGENOM" id="CLU_130373_0_0_12"/>
<dbReference type="EMBL" id="CP001841">
    <property type="protein sequence ID" value="AEF82907.1"/>
    <property type="molecule type" value="Genomic_DNA"/>
</dbReference>
<dbReference type="STRING" id="545695.TREAZ_3013"/>
<protein>
    <recommendedName>
        <fullName evidence="3">DUF3842 family protein</fullName>
    </recommendedName>
</protein>
<evidence type="ECO:0008006" key="3">
    <source>
        <dbReference type="Google" id="ProtNLM"/>
    </source>
</evidence>
<dbReference type="KEGG" id="taz:TREAZ_3013"/>
<dbReference type="eggNOG" id="ENOG503194H">
    <property type="taxonomic scope" value="Bacteria"/>
</dbReference>
<proteinExistence type="predicted"/>
<dbReference type="Proteomes" id="UP000009222">
    <property type="component" value="Chromosome"/>
</dbReference>
<evidence type="ECO:0000313" key="2">
    <source>
        <dbReference type="Proteomes" id="UP000009222"/>
    </source>
</evidence>
<dbReference type="InterPro" id="IPR024208">
    <property type="entry name" value="DUF3842"/>
</dbReference>
<gene>
    <name evidence="1" type="ordered locus">TREAZ_3013</name>
</gene>
<dbReference type="InParanoid" id="F5YB56"/>
<dbReference type="RefSeq" id="WP_015712537.1">
    <property type="nucleotide sequence ID" value="NC_015577.1"/>
</dbReference>
<name>F5YB56_LEAAZ</name>
<organism evidence="1 2">
    <name type="scientific">Leadbettera azotonutricia (strain ATCC BAA-888 / DSM 13862 / ZAS-9)</name>
    <name type="common">Treponema azotonutricium</name>
    <dbReference type="NCBI Taxonomy" id="545695"/>
    <lineage>
        <taxon>Bacteria</taxon>
        <taxon>Pseudomonadati</taxon>
        <taxon>Spirochaetota</taxon>
        <taxon>Spirochaetia</taxon>
        <taxon>Spirochaetales</taxon>
        <taxon>Breznakiellaceae</taxon>
        <taxon>Leadbettera</taxon>
    </lineage>
</organism>
<dbReference type="AlphaFoldDB" id="F5YB56"/>